<dbReference type="AlphaFoldDB" id="A0A7J8QWG4"/>
<evidence type="ECO:0000256" key="1">
    <source>
        <dbReference type="ARBA" id="ARBA00009636"/>
    </source>
</evidence>
<dbReference type="SUPFAM" id="SSF52490">
    <property type="entry name" value="Tubulin nucleotide-binding domain-like"/>
    <property type="match status" value="1"/>
</dbReference>
<dbReference type="GO" id="GO:0005200">
    <property type="term" value="F:structural constituent of cytoskeleton"/>
    <property type="evidence" value="ECO:0007669"/>
    <property type="project" value="InterPro"/>
</dbReference>
<dbReference type="GO" id="GO:0016787">
    <property type="term" value="F:hydrolase activity"/>
    <property type="evidence" value="ECO:0007669"/>
    <property type="project" value="UniProtKB-KW"/>
</dbReference>
<dbReference type="GO" id="GO:0007017">
    <property type="term" value="P:microtubule-based process"/>
    <property type="evidence" value="ECO:0007669"/>
    <property type="project" value="InterPro"/>
</dbReference>
<dbReference type="Pfam" id="PF00091">
    <property type="entry name" value="Tubulin"/>
    <property type="match status" value="1"/>
</dbReference>
<evidence type="ECO:0000256" key="7">
    <source>
        <dbReference type="ARBA" id="ARBA00034296"/>
    </source>
</evidence>
<proteinExistence type="inferred from homology"/>
<sequence>MREFTFVKLVTPVGNSTNPLFHPEQLIRGKEDAAINFARGHYTIGKEKVDLRLDRIRKLADNCTGLQGFLVFQPYNSVLSTHSLLEHTDDAVLLENEAICRRSLDIERPAYTNLNRLVYQLARKACVSLARMGSRAMSTQGIANRTRDLARNQWVRRSLEAGMSGFSPQLDEKNVFTTWFTGRLENLDNVGNASTQYEAPSTQMKEWLNEMDKLRRNVPALHPESQDMDWLFCSNNP</sequence>
<evidence type="ECO:0000313" key="10">
    <source>
        <dbReference type="EMBL" id="MBA0605835.1"/>
    </source>
</evidence>
<comment type="function">
    <text evidence="7">Tubulin is the major constituent of microtubules, a cylinder consisting of laterally associated linear protofilaments composed of alpha- and beta-tubulin heterodimers. Microtubules grow by the addition of GTP-tubulin dimers to the microtubule end, where a stabilizing cap forms. Below the cap, tubulin dimers are in GDP-bound state, owing to GTPase activity of alpha-tubulin.</text>
</comment>
<evidence type="ECO:0000256" key="6">
    <source>
        <dbReference type="ARBA" id="ARBA00023134"/>
    </source>
</evidence>
<dbReference type="PANTHER" id="PTHR11588">
    <property type="entry name" value="TUBULIN"/>
    <property type="match status" value="1"/>
</dbReference>
<accession>A0A7J8QWG4</accession>
<dbReference type="PRINTS" id="PR01162">
    <property type="entry name" value="ALPHATUBULIN"/>
</dbReference>
<feature type="domain" description="Tubulin/FtsZ GTPase" evidence="9">
    <location>
        <begin position="7"/>
        <end position="133"/>
    </location>
</feature>
<protein>
    <recommendedName>
        <fullName evidence="9">Tubulin/FtsZ GTPase domain-containing protein</fullName>
    </recommendedName>
</protein>
<keyword evidence="5" id="KW-0460">Magnesium</keyword>
<keyword evidence="6" id="KW-0342">GTP-binding</keyword>
<keyword evidence="3" id="KW-0547">Nucleotide-binding</keyword>
<evidence type="ECO:0000313" key="11">
    <source>
        <dbReference type="Proteomes" id="UP000593561"/>
    </source>
</evidence>
<evidence type="ECO:0000256" key="2">
    <source>
        <dbReference type="ARBA" id="ARBA00022701"/>
    </source>
</evidence>
<evidence type="ECO:0000256" key="8">
    <source>
        <dbReference type="ARBA" id="ARBA00049117"/>
    </source>
</evidence>
<dbReference type="GO" id="GO:0005525">
    <property type="term" value="F:GTP binding"/>
    <property type="evidence" value="ECO:0007669"/>
    <property type="project" value="UniProtKB-KW"/>
</dbReference>
<evidence type="ECO:0000256" key="5">
    <source>
        <dbReference type="ARBA" id="ARBA00022842"/>
    </source>
</evidence>
<dbReference type="InterPro" id="IPR036525">
    <property type="entry name" value="Tubulin/FtsZ_GTPase_sf"/>
</dbReference>
<keyword evidence="4" id="KW-0378">Hydrolase</keyword>
<comment type="caution">
    <text evidence="10">The sequence shown here is derived from an EMBL/GenBank/DDBJ whole genome shotgun (WGS) entry which is preliminary data.</text>
</comment>
<evidence type="ECO:0000259" key="9">
    <source>
        <dbReference type="SMART" id="SM00864"/>
    </source>
</evidence>
<keyword evidence="11" id="KW-1185">Reference proteome</keyword>
<gene>
    <name evidence="10" type="ORF">Godav_018370</name>
</gene>
<dbReference type="Proteomes" id="UP000593561">
    <property type="component" value="Unassembled WGS sequence"/>
</dbReference>
<dbReference type="InterPro" id="IPR003008">
    <property type="entry name" value="Tubulin_FtsZ_GTPase"/>
</dbReference>
<dbReference type="Gene3D" id="3.40.50.1440">
    <property type="entry name" value="Tubulin/FtsZ, GTPase domain"/>
    <property type="match status" value="2"/>
</dbReference>
<dbReference type="SMART" id="SM00864">
    <property type="entry name" value="Tubulin"/>
    <property type="match status" value="1"/>
</dbReference>
<comment type="similarity">
    <text evidence="1">Belongs to the tubulin family.</text>
</comment>
<dbReference type="InterPro" id="IPR000217">
    <property type="entry name" value="Tubulin"/>
</dbReference>
<evidence type="ECO:0000256" key="4">
    <source>
        <dbReference type="ARBA" id="ARBA00022801"/>
    </source>
</evidence>
<comment type="catalytic activity">
    <reaction evidence="8">
        <text>GTP + H2O = GDP + phosphate + H(+)</text>
        <dbReference type="Rhea" id="RHEA:19669"/>
        <dbReference type="ChEBI" id="CHEBI:15377"/>
        <dbReference type="ChEBI" id="CHEBI:15378"/>
        <dbReference type="ChEBI" id="CHEBI:37565"/>
        <dbReference type="ChEBI" id="CHEBI:43474"/>
        <dbReference type="ChEBI" id="CHEBI:58189"/>
    </reaction>
    <physiologicalReaction direction="left-to-right" evidence="8">
        <dbReference type="Rhea" id="RHEA:19670"/>
    </physiologicalReaction>
</comment>
<dbReference type="PRINTS" id="PR01161">
    <property type="entry name" value="TUBULIN"/>
</dbReference>
<dbReference type="InterPro" id="IPR002452">
    <property type="entry name" value="Alpha_tubulin"/>
</dbReference>
<keyword evidence="2" id="KW-0493">Microtubule</keyword>
<dbReference type="GO" id="GO:0005874">
    <property type="term" value="C:microtubule"/>
    <property type="evidence" value="ECO:0007669"/>
    <property type="project" value="UniProtKB-KW"/>
</dbReference>
<organism evidence="10 11">
    <name type="scientific">Gossypium davidsonii</name>
    <name type="common">Davidson's cotton</name>
    <name type="synonym">Gossypium klotzschianum subsp. davidsonii</name>
    <dbReference type="NCBI Taxonomy" id="34287"/>
    <lineage>
        <taxon>Eukaryota</taxon>
        <taxon>Viridiplantae</taxon>
        <taxon>Streptophyta</taxon>
        <taxon>Embryophyta</taxon>
        <taxon>Tracheophyta</taxon>
        <taxon>Spermatophyta</taxon>
        <taxon>Magnoliopsida</taxon>
        <taxon>eudicotyledons</taxon>
        <taxon>Gunneridae</taxon>
        <taxon>Pentapetalae</taxon>
        <taxon>rosids</taxon>
        <taxon>malvids</taxon>
        <taxon>Malvales</taxon>
        <taxon>Malvaceae</taxon>
        <taxon>Malvoideae</taxon>
        <taxon>Gossypium</taxon>
    </lineage>
</organism>
<evidence type="ECO:0000256" key="3">
    <source>
        <dbReference type="ARBA" id="ARBA00022741"/>
    </source>
</evidence>
<name>A0A7J8QWG4_GOSDV</name>
<reference evidence="10 11" key="1">
    <citation type="journal article" date="2019" name="Genome Biol. Evol.">
        <title>Insights into the evolution of the New World diploid cottons (Gossypium, subgenus Houzingenia) based on genome sequencing.</title>
        <authorList>
            <person name="Grover C.E."/>
            <person name="Arick M.A. 2nd"/>
            <person name="Thrash A."/>
            <person name="Conover J.L."/>
            <person name="Sanders W.S."/>
            <person name="Peterson D.G."/>
            <person name="Frelichowski J.E."/>
            <person name="Scheffler J.A."/>
            <person name="Scheffler B.E."/>
            <person name="Wendel J.F."/>
        </authorList>
    </citation>
    <scope>NUCLEOTIDE SEQUENCE [LARGE SCALE GENOMIC DNA]</scope>
    <source>
        <strain evidence="10">27</strain>
        <tissue evidence="10">Leaf</tissue>
    </source>
</reference>
<dbReference type="EMBL" id="JABFAC010000001">
    <property type="protein sequence ID" value="MBA0605835.1"/>
    <property type="molecule type" value="Genomic_DNA"/>
</dbReference>